<dbReference type="Proteomes" id="UP000663828">
    <property type="component" value="Unassembled WGS sequence"/>
</dbReference>
<dbReference type="EMBL" id="CAJNOJ010000149">
    <property type="protein sequence ID" value="CAF1201144.1"/>
    <property type="molecule type" value="Genomic_DNA"/>
</dbReference>
<keyword evidence="4" id="KW-1185">Reference proteome</keyword>
<reference evidence="3" key="1">
    <citation type="submission" date="2021-02" db="EMBL/GenBank/DDBJ databases">
        <authorList>
            <person name="Nowell W R."/>
        </authorList>
    </citation>
    <scope>NUCLEOTIDE SEQUENCE</scope>
</reference>
<sequence length="182" mass="20275">MFCQILIFFLLTVLYTTSIVSAVQCHNSDCFINLNRTIDIINTTHCTYSAADVCTTSLEIELLPSEGILTTTVWFRKKSITQKFIYLCTTDAFCGKDRAQELFHQAKALNGDSILNNLTESLHQTSANNNPKCKNEQNEEVTCNSGICQAIIYSGNDVVTRACVSPRETHRCHNTITPGIQA</sequence>
<organism evidence="3 5">
    <name type="scientific">Adineta ricciae</name>
    <name type="common">Rotifer</name>
    <dbReference type="NCBI Taxonomy" id="249248"/>
    <lineage>
        <taxon>Eukaryota</taxon>
        <taxon>Metazoa</taxon>
        <taxon>Spiralia</taxon>
        <taxon>Gnathifera</taxon>
        <taxon>Rotifera</taxon>
        <taxon>Eurotatoria</taxon>
        <taxon>Bdelloidea</taxon>
        <taxon>Adinetida</taxon>
        <taxon>Adinetidae</taxon>
        <taxon>Adineta</taxon>
    </lineage>
</organism>
<dbReference type="Proteomes" id="UP000663852">
    <property type="component" value="Unassembled WGS sequence"/>
</dbReference>
<evidence type="ECO:0000256" key="1">
    <source>
        <dbReference type="SAM" id="SignalP"/>
    </source>
</evidence>
<protein>
    <submittedName>
        <fullName evidence="3">Uncharacterized protein</fullName>
    </submittedName>
</protein>
<gene>
    <name evidence="3" type="ORF">EDS130_LOCUS25374</name>
    <name evidence="2" type="ORF">XAT740_LOCUS13210</name>
</gene>
<feature type="chain" id="PRO_5036411031" evidence="1">
    <location>
        <begin position="23"/>
        <end position="182"/>
    </location>
</feature>
<evidence type="ECO:0000313" key="4">
    <source>
        <dbReference type="Proteomes" id="UP000663828"/>
    </source>
</evidence>
<accession>A0A814WDY5</accession>
<evidence type="ECO:0000313" key="2">
    <source>
        <dbReference type="EMBL" id="CAF1001073.1"/>
    </source>
</evidence>
<feature type="signal peptide" evidence="1">
    <location>
        <begin position="1"/>
        <end position="22"/>
    </location>
</feature>
<dbReference type="AlphaFoldDB" id="A0A814WDY5"/>
<keyword evidence="1" id="KW-0732">Signal</keyword>
<name>A0A814WDY5_ADIRI</name>
<evidence type="ECO:0000313" key="3">
    <source>
        <dbReference type="EMBL" id="CAF1201144.1"/>
    </source>
</evidence>
<proteinExistence type="predicted"/>
<comment type="caution">
    <text evidence="3">The sequence shown here is derived from an EMBL/GenBank/DDBJ whole genome shotgun (WGS) entry which is preliminary data.</text>
</comment>
<dbReference type="EMBL" id="CAJNOR010000761">
    <property type="protein sequence ID" value="CAF1001073.1"/>
    <property type="molecule type" value="Genomic_DNA"/>
</dbReference>
<evidence type="ECO:0000313" key="5">
    <source>
        <dbReference type="Proteomes" id="UP000663852"/>
    </source>
</evidence>